<feature type="transmembrane region" description="Helical" evidence="1">
    <location>
        <begin position="6"/>
        <end position="30"/>
    </location>
</feature>
<protein>
    <submittedName>
        <fullName evidence="2">DUF4834 domain-containing protein</fullName>
    </submittedName>
</protein>
<accession>A0A2U2PLQ6</accession>
<comment type="caution">
    <text evidence="2">The sequence shown here is derived from an EMBL/GenBank/DDBJ whole genome shotgun (WGS) entry which is preliminary data.</text>
</comment>
<reference evidence="2 3" key="1">
    <citation type="submission" date="2018-04" db="EMBL/GenBank/DDBJ databases">
        <title>Pedobacter chongqingensis sp. nov., isolated from a rottenly hemp rope.</title>
        <authorList>
            <person name="Cai Y."/>
        </authorList>
    </citation>
    <scope>NUCLEOTIDE SEQUENCE [LARGE SCALE GENOMIC DNA]</scope>
    <source>
        <strain evidence="2 3">FJ4-8</strain>
    </source>
</reference>
<dbReference type="Pfam" id="PF16118">
    <property type="entry name" value="DUF4834"/>
    <property type="match status" value="1"/>
</dbReference>
<dbReference type="AlphaFoldDB" id="A0A2U2PLQ6"/>
<keyword evidence="1" id="KW-1133">Transmembrane helix</keyword>
<dbReference type="OrthoDB" id="799376at2"/>
<keyword evidence="1" id="KW-0472">Membrane</keyword>
<evidence type="ECO:0000256" key="1">
    <source>
        <dbReference type="SAM" id="Phobius"/>
    </source>
</evidence>
<sequence length="89" mass="10471">MTALLKFLLIIICVLWLIRMLVRLLLPILFQKLVNKAQQRVNNPYQQQTYQRKQSQPSGKLNIDYIPPKDKEARAADRAGDFIDFEEIK</sequence>
<dbReference type="RefSeq" id="WP_109413749.1">
    <property type="nucleotide sequence ID" value="NZ_QEAS01000001.1"/>
</dbReference>
<keyword evidence="3" id="KW-1185">Reference proteome</keyword>
<dbReference type="Proteomes" id="UP000245647">
    <property type="component" value="Unassembled WGS sequence"/>
</dbReference>
<proteinExistence type="predicted"/>
<dbReference type="EMBL" id="QEAS01000001">
    <property type="protein sequence ID" value="PWG82330.1"/>
    <property type="molecule type" value="Genomic_DNA"/>
</dbReference>
<evidence type="ECO:0000313" key="2">
    <source>
        <dbReference type="EMBL" id="PWG82330.1"/>
    </source>
</evidence>
<evidence type="ECO:0000313" key="3">
    <source>
        <dbReference type="Proteomes" id="UP000245647"/>
    </source>
</evidence>
<gene>
    <name evidence="2" type="ORF">DDR33_00200</name>
</gene>
<name>A0A2U2PLQ6_9SPHI</name>
<keyword evidence="1" id="KW-0812">Transmembrane</keyword>
<organism evidence="2 3">
    <name type="scientific">Pararcticibacter amylolyticus</name>
    <dbReference type="NCBI Taxonomy" id="2173175"/>
    <lineage>
        <taxon>Bacteria</taxon>
        <taxon>Pseudomonadati</taxon>
        <taxon>Bacteroidota</taxon>
        <taxon>Sphingobacteriia</taxon>
        <taxon>Sphingobacteriales</taxon>
        <taxon>Sphingobacteriaceae</taxon>
        <taxon>Pararcticibacter</taxon>
    </lineage>
</organism>
<dbReference type="InterPro" id="IPR032272">
    <property type="entry name" value="DUF4834"/>
</dbReference>